<accession>A0A0P6Z0J1</accession>
<name>A0A0P6Z0J1_9CHLR</name>
<reference evidence="2 3" key="1">
    <citation type="submission" date="2015-07" db="EMBL/GenBank/DDBJ databases">
        <title>Whole genome sequence of Herpetosiphon geysericola DSM 7119.</title>
        <authorList>
            <person name="Hemp J."/>
            <person name="Ward L.M."/>
            <person name="Pace L.A."/>
            <person name="Fischer W.W."/>
        </authorList>
    </citation>
    <scope>NUCLEOTIDE SEQUENCE [LARGE SCALE GENOMIC DNA]</scope>
    <source>
        <strain evidence="2 3">DSM 7119</strain>
    </source>
</reference>
<dbReference type="InterPro" id="IPR027417">
    <property type="entry name" value="P-loop_NTPase"/>
</dbReference>
<evidence type="ECO:0000313" key="2">
    <source>
        <dbReference type="EMBL" id="KPL90389.1"/>
    </source>
</evidence>
<protein>
    <recommendedName>
        <fullName evidence="1">ATPase dynein-related AAA domain-containing protein</fullName>
    </recommendedName>
</protein>
<dbReference type="GO" id="GO:0005524">
    <property type="term" value="F:ATP binding"/>
    <property type="evidence" value="ECO:0007669"/>
    <property type="project" value="InterPro"/>
</dbReference>
<dbReference type="InterPro" id="IPR011704">
    <property type="entry name" value="ATPase_dyneun-rel_AAA"/>
</dbReference>
<feature type="domain" description="ATPase dynein-related AAA" evidence="1">
    <location>
        <begin position="64"/>
        <end position="115"/>
    </location>
</feature>
<proteinExistence type="predicted"/>
<gene>
    <name evidence="2" type="ORF">SE18_07220</name>
</gene>
<dbReference type="Pfam" id="PF07728">
    <property type="entry name" value="AAA_5"/>
    <property type="match status" value="1"/>
</dbReference>
<evidence type="ECO:0000313" key="3">
    <source>
        <dbReference type="Proteomes" id="UP000050277"/>
    </source>
</evidence>
<dbReference type="Gene3D" id="3.40.50.300">
    <property type="entry name" value="P-loop containing nucleotide triphosphate hydrolases"/>
    <property type="match status" value="1"/>
</dbReference>
<dbReference type="Proteomes" id="UP000050277">
    <property type="component" value="Unassembled WGS sequence"/>
</dbReference>
<organism evidence="2 3">
    <name type="scientific">Herpetosiphon geysericola</name>
    <dbReference type="NCBI Taxonomy" id="70996"/>
    <lineage>
        <taxon>Bacteria</taxon>
        <taxon>Bacillati</taxon>
        <taxon>Chloroflexota</taxon>
        <taxon>Chloroflexia</taxon>
        <taxon>Herpetosiphonales</taxon>
        <taxon>Herpetosiphonaceae</taxon>
        <taxon>Herpetosiphon</taxon>
    </lineage>
</organism>
<dbReference type="AlphaFoldDB" id="A0A0P6Z0J1"/>
<dbReference type="SUPFAM" id="SSF52540">
    <property type="entry name" value="P-loop containing nucleoside triphosphate hydrolases"/>
    <property type="match status" value="1"/>
</dbReference>
<keyword evidence="3" id="KW-1185">Reference proteome</keyword>
<sequence length="362" mass="40842">MHDQSGDWMSPPTSLQRGTGFHHLIADEHRLIAQVLTYCHAAGYAIPPLLVIDYLIAIKTSPFVLLFGPSGQGKTELARLFAQALVLPFDDQYIYVNLGSSLQASEIQDRFGWMKFVETLENAAAPANAGRLFFLCLDNLRPHDIYTYFANVSRDPDGITRLVMRGYPPHKWPALPSNVIITGTLDAEHPVDRDQSSLLAQINCVYMQPQWLQSNIRTVKRQQRMAPVGMQRLLLDQQYRSDEAASDRLQTLLGPHLDDILQPPSELMAVLWQSNLTYTQTWRSTMLRAVANSFTIEGHGLFIPYDVLNNAQFAYSFVMARQLLLRLWGQPQHSAAIEALLHRQLAQLPSTTLVGLTDSLLY</sequence>
<dbReference type="GO" id="GO:0016887">
    <property type="term" value="F:ATP hydrolysis activity"/>
    <property type="evidence" value="ECO:0007669"/>
    <property type="project" value="InterPro"/>
</dbReference>
<dbReference type="EMBL" id="LGKP01000012">
    <property type="protein sequence ID" value="KPL90389.1"/>
    <property type="molecule type" value="Genomic_DNA"/>
</dbReference>
<dbReference type="STRING" id="70996.SE18_07220"/>
<comment type="caution">
    <text evidence="2">The sequence shown here is derived from an EMBL/GenBank/DDBJ whole genome shotgun (WGS) entry which is preliminary data.</text>
</comment>
<evidence type="ECO:0000259" key="1">
    <source>
        <dbReference type="Pfam" id="PF07728"/>
    </source>
</evidence>